<gene>
    <name evidence="1" type="ORF">Q3V37_18175</name>
</gene>
<dbReference type="AlphaFoldDB" id="A0AAJ6L2F5"/>
<proteinExistence type="predicted"/>
<name>A0AAJ6L2F5_9ACTN</name>
<dbReference type="KEGG" id="mprn:Q3V37_18175"/>
<dbReference type="RefSeq" id="WP_306270773.1">
    <property type="nucleotide sequence ID" value="NZ_CP130472.1"/>
</dbReference>
<sequence length="111" mass="11947">MHGLEVSRLSAVKFDGPPQQVEPLTIEGLQDSTRQVSGTDVTITTMSSRTRWIDTAAAAWTGRVNTVAARTDPVGVDVLLIRARRLCRLTGQDLGATTVVRALGTWFGQPA</sequence>
<evidence type="ECO:0000313" key="1">
    <source>
        <dbReference type="EMBL" id="WLS43336.1"/>
    </source>
</evidence>
<dbReference type="EMBL" id="CP130472">
    <property type="protein sequence ID" value="WLS43336.1"/>
    <property type="molecule type" value="Genomic_DNA"/>
</dbReference>
<keyword evidence="2" id="KW-1185">Reference proteome</keyword>
<dbReference type="Gene3D" id="3.30.70.2450">
    <property type="match status" value="1"/>
</dbReference>
<organism evidence="1 2">
    <name type="scientific">Micromonospora profundi</name>
    <dbReference type="NCBI Taxonomy" id="1420889"/>
    <lineage>
        <taxon>Bacteria</taxon>
        <taxon>Bacillati</taxon>
        <taxon>Actinomycetota</taxon>
        <taxon>Actinomycetes</taxon>
        <taxon>Micromonosporales</taxon>
        <taxon>Micromonosporaceae</taxon>
        <taxon>Micromonospora</taxon>
    </lineage>
</organism>
<dbReference type="Proteomes" id="UP001235874">
    <property type="component" value="Chromosome"/>
</dbReference>
<accession>A0AAJ6L2F5</accession>
<evidence type="ECO:0000313" key="2">
    <source>
        <dbReference type="Proteomes" id="UP001235874"/>
    </source>
</evidence>
<reference evidence="1 2" key="1">
    <citation type="submission" date="2023-07" db="EMBL/GenBank/DDBJ databases">
        <title>Micromonospora profundi TRM 95458 converts glycerol to a new osmotic compound.</title>
        <authorList>
            <person name="Lu D."/>
        </authorList>
    </citation>
    <scope>NUCLEOTIDE SEQUENCE [LARGE SCALE GENOMIC DNA]</scope>
    <source>
        <strain evidence="1 2">TRM95458</strain>
    </source>
</reference>
<protein>
    <submittedName>
        <fullName evidence="1">Uncharacterized protein</fullName>
    </submittedName>
</protein>